<organism evidence="3 4">
    <name type="scientific">Phomopsis amygdali</name>
    <name type="common">Fusicoccum amygdali</name>
    <dbReference type="NCBI Taxonomy" id="1214568"/>
    <lineage>
        <taxon>Eukaryota</taxon>
        <taxon>Fungi</taxon>
        <taxon>Dikarya</taxon>
        <taxon>Ascomycota</taxon>
        <taxon>Pezizomycotina</taxon>
        <taxon>Sordariomycetes</taxon>
        <taxon>Sordariomycetidae</taxon>
        <taxon>Diaporthales</taxon>
        <taxon>Diaporthaceae</taxon>
        <taxon>Diaporthe</taxon>
    </lineage>
</organism>
<reference evidence="3" key="1">
    <citation type="submission" date="2023-06" db="EMBL/GenBank/DDBJ databases">
        <authorList>
            <person name="Noh H."/>
        </authorList>
    </citation>
    <scope>NUCLEOTIDE SEQUENCE</scope>
    <source>
        <strain evidence="3">DUCC20226</strain>
    </source>
</reference>
<evidence type="ECO:0000313" key="4">
    <source>
        <dbReference type="Proteomes" id="UP001265746"/>
    </source>
</evidence>
<evidence type="ECO:0000256" key="1">
    <source>
        <dbReference type="SAM" id="SignalP"/>
    </source>
</evidence>
<gene>
    <name evidence="3" type="ORF">N8I77_003146</name>
</gene>
<dbReference type="InterPro" id="IPR013780">
    <property type="entry name" value="Glyco_hydro_b"/>
</dbReference>
<dbReference type="PANTHER" id="PTHR36183">
    <property type="entry name" value="BETA-GLUCURONIDASE"/>
    <property type="match status" value="1"/>
</dbReference>
<proteinExistence type="predicted"/>
<sequence length="573" mass="63190">MLPSLSLATVSALLPLSVALRTECRSQQHDNSSDFRRDLSLNVPLRLYSVKRPIDGSWQSLSIEFSYMADFFGNLTTPNQLSYNLLENLQNISGSPIIIRAGGSTANVAIFNASQELAVENHWNGSTNTGLEGSRSDQPSLTNIGPAWFEAFLTSPEGTRFIYDLNYRDNSTAGVASTVDVAKRVWDALGPDLLYAFEISNEMERWGGRYRSDEWGPELYTEEYLKYTDLIEEAIWGGSEDGPQAQPMFQMGTFMGSGNRSINQPWNSEVVLGLGINKKQQIRSTSQHDYHGSNCASTKEIATLRQNLLNHTNMANRAYPHQQMAPYVDETHGITYVIGETNSISCQGRDGVSNVFGTALWYLDYTLFIASNISAVGGMYFHMGTPYRYSLWAPYEGATNHSALVRPSYYGAWVLATAIGNGEWPSGHNGTETRAPTIPGSYSPYYSGDGAPKKVVHPLIAEETLTAYALYRTAPLHAIDSVVILNMEPYNSTANYTRPYVKVTLPERIQTPGVVRRLTASGSDVKDFEQTDITFAGRGVSKEGLVVGEEVTETWKPGESVLVGDAEAVLITF</sequence>
<keyword evidence="1" id="KW-0732">Signal</keyword>
<dbReference type="Gene3D" id="2.60.40.1180">
    <property type="entry name" value="Golgi alpha-mannosidase II"/>
    <property type="match status" value="1"/>
</dbReference>
<dbReference type="SUPFAM" id="SSF51445">
    <property type="entry name" value="(Trans)glycosidases"/>
    <property type="match status" value="1"/>
</dbReference>
<accession>A0AAD9W6G7</accession>
<dbReference type="InterPro" id="IPR052974">
    <property type="entry name" value="GH79_Enzymes"/>
</dbReference>
<dbReference type="PANTHER" id="PTHR36183:SF2">
    <property type="entry name" value="BETA-GLUCURONIDASE C-TERMINAL DOMAIN-CONTAINING PROTEIN"/>
    <property type="match status" value="1"/>
</dbReference>
<dbReference type="AlphaFoldDB" id="A0AAD9W6G7"/>
<name>A0AAD9W6G7_PHOAM</name>
<protein>
    <recommendedName>
        <fullName evidence="2">Beta-glucuronidase C-terminal domain-containing protein</fullName>
    </recommendedName>
</protein>
<comment type="caution">
    <text evidence="3">The sequence shown here is derived from an EMBL/GenBank/DDBJ whole genome shotgun (WGS) entry which is preliminary data.</text>
</comment>
<feature type="signal peptide" evidence="1">
    <location>
        <begin position="1"/>
        <end position="19"/>
    </location>
</feature>
<dbReference type="Pfam" id="PF16862">
    <property type="entry name" value="Glyco_hydro_79C"/>
    <property type="match status" value="1"/>
</dbReference>
<dbReference type="Gene3D" id="3.20.20.80">
    <property type="entry name" value="Glycosidases"/>
    <property type="match status" value="1"/>
</dbReference>
<dbReference type="EMBL" id="JAUJFL010000002">
    <property type="protein sequence ID" value="KAK2609654.1"/>
    <property type="molecule type" value="Genomic_DNA"/>
</dbReference>
<feature type="chain" id="PRO_5042442629" description="Beta-glucuronidase C-terminal domain-containing protein" evidence="1">
    <location>
        <begin position="20"/>
        <end position="573"/>
    </location>
</feature>
<dbReference type="Proteomes" id="UP001265746">
    <property type="component" value="Unassembled WGS sequence"/>
</dbReference>
<evidence type="ECO:0000313" key="3">
    <source>
        <dbReference type="EMBL" id="KAK2609653.1"/>
    </source>
</evidence>
<keyword evidence="4" id="KW-1185">Reference proteome</keyword>
<feature type="domain" description="Beta-glucuronidase C-terminal" evidence="2">
    <location>
        <begin position="467"/>
        <end position="570"/>
    </location>
</feature>
<dbReference type="EMBL" id="JAUJFL010000002">
    <property type="protein sequence ID" value="KAK2609653.1"/>
    <property type="molecule type" value="Genomic_DNA"/>
</dbReference>
<evidence type="ECO:0000259" key="2">
    <source>
        <dbReference type="Pfam" id="PF16862"/>
    </source>
</evidence>
<dbReference type="InterPro" id="IPR031728">
    <property type="entry name" value="GlcAase_C"/>
</dbReference>
<dbReference type="InterPro" id="IPR017853">
    <property type="entry name" value="GH"/>
</dbReference>